<organism evidence="2 3">
    <name type="scientific">Paenibacillus uliginis N3/975</name>
    <dbReference type="NCBI Taxonomy" id="1313296"/>
    <lineage>
        <taxon>Bacteria</taxon>
        <taxon>Bacillati</taxon>
        <taxon>Bacillota</taxon>
        <taxon>Bacilli</taxon>
        <taxon>Bacillales</taxon>
        <taxon>Paenibacillaceae</taxon>
        <taxon>Paenibacillus</taxon>
    </lineage>
</organism>
<keyword evidence="1" id="KW-0472">Membrane</keyword>
<feature type="transmembrane region" description="Helical" evidence="1">
    <location>
        <begin position="206"/>
        <end position="225"/>
    </location>
</feature>
<keyword evidence="3" id="KW-1185">Reference proteome</keyword>
<dbReference type="Pfam" id="PF06182">
    <property type="entry name" value="ABC2_membrane_6"/>
    <property type="match status" value="1"/>
</dbReference>
<keyword evidence="1" id="KW-0812">Transmembrane</keyword>
<evidence type="ECO:0000313" key="3">
    <source>
        <dbReference type="Proteomes" id="UP000192940"/>
    </source>
</evidence>
<dbReference type="AlphaFoldDB" id="A0A1X7HI52"/>
<dbReference type="PANTHER" id="PTHR36832:SF1">
    <property type="entry name" value="SLR1174 PROTEIN"/>
    <property type="match status" value="1"/>
</dbReference>
<proteinExistence type="predicted"/>
<accession>A0A1X7HI52</accession>
<feature type="transmembrane region" description="Helical" evidence="1">
    <location>
        <begin position="174"/>
        <end position="194"/>
    </location>
</feature>
<protein>
    <submittedName>
        <fullName evidence="2">ABC-2 type transport system permease protein</fullName>
    </submittedName>
</protein>
<feature type="transmembrane region" description="Helical" evidence="1">
    <location>
        <begin position="22"/>
        <end position="40"/>
    </location>
</feature>
<dbReference type="EMBL" id="LT840184">
    <property type="protein sequence ID" value="SMF86784.1"/>
    <property type="molecule type" value="Genomic_DNA"/>
</dbReference>
<dbReference type="PANTHER" id="PTHR36832">
    <property type="entry name" value="SLR1174 PROTEIN-RELATED"/>
    <property type="match status" value="1"/>
</dbReference>
<keyword evidence="1" id="KW-1133">Transmembrane helix</keyword>
<sequence>MKKYVYVFRLSLLSSLEYKVDFFFNILGAFLPIVIQYFMWRSIFEASGDAIVFGYTFQQMFLYTVFSAVISKIISSGIQFEISNDIKHGQLSSFLYRPASYTLYKISSYMGGKAVYLTISFLIIYTVLIAFKIDIATSGLRFPVFVLALVFAFVLNFLIYHIISALAFWLDEIWYFYFAMGFFITLLSGGIFPLDIFGKTVSSLTNFLPFTYTIFFPVNIINGRYEMNEIWIGIGLQLTWIVIMSVVSRICWGLGNKKYSAVGG</sequence>
<feature type="transmembrane region" description="Helical" evidence="1">
    <location>
        <begin position="52"/>
        <end position="74"/>
    </location>
</feature>
<dbReference type="RefSeq" id="WP_208914350.1">
    <property type="nucleotide sequence ID" value="NZ_LT840184.1"/>
</dbReference>
<dbReference type="STRING" id="1313296.SAMN05661091_3503"/>
<reference evidence="2 3" key="1">
    <citation type="submission" date="2017-04" db="EMBL/GenBank/DDBJ databases">
        <authorList>
            <person name="Afonso C.L."/>
            <person name="Miller P.J."/>
            <person name="Scott M.A."/>
            <person name="Spackman E."/>
            <person name="Goraichik I."/>
            <person name="Dimitrov K.M."/>
            <person name="Suarez D.L."/>
            <person name="Swayne D.E."/>
        </authorList>
    </citation>
    <scope>NUCLEOTIDE SEQUENCE [LARGE SCALE GENOMIC DNA]</scope>
    <source>
        <strain evidence="2 3">N3/975</strain>
    </source>
</reference>
<feature type="transmembrane region" description="Helical" evidence="1">
    <location>
        <begin position="145"/>
        <end position="168"/>
    </location>
</feature>
<dbReference type="InterPro" id="IPR010390">
    <property type="entry name" value="ABC-2_transporter-like"/>
</dbReference>
<name>A0A1X7HI52_9BACL</name>
<feature type="transmembrane region" description="Helical" evidence="1">
    <location>
        <begin position="231"/>
        <end position="252"/>
    </location>
</feature>
<evidence type="ECO:0000256" key="1">
    <source>
        <dbReference type="SAM" id="Phobius"/>
    </source>
</evidence>
<evidence type="ECO:0000313" key="2">
    <source>
        <dbReference type="EMBL" id="SMF86784.1"/>
    </source>
</evidence>
<dbReference type="Proteomes" id="UP000192940">
    <property type="component" value="Chromosome I"/>
</dbReference>
<feature type="transmembrane region" description="Helical" evidence="1">
    <location>
        <begin position="114"/>
        <end position="133"/>
    </location>
</feature>
<gene>
    <name evidence="2" type="ORF">SAMN05661091_3503</name>
</gene>